<accession>A0A0F5MR79</accession>
<organism evidence="1 2">
    <name type="scientific">Candidatus Arcanibacter lacustris</name>
    <dbReference type="NCBI Taxonomy" id="1607817"/>
    <lineage>
        <taxon>Bacteria</taxon>
        <taxon>Pseudomonadati</taxon>
        <taxon>Pseudomonadota</taxon>
        <taxon>Alphaproteobacteria</taxon>
        <taxon>Rickettsiales</taxon>
        <taxon>Candidatus Arcanibacter</taxon>
    </lineage>
</organism>
<keyword evidence="2" id="KW-1185">Reference proteome</keyword>
<protein>
    <submittedName>
        <fullName evidence="1">Uncharacterized protein</fullName>
    </submittedName>
</protein>
<evidence type="ECO:0000313" key="1">
    <source>
        <dbReference type="EMBL" id="KKB96582.1"/>
    </source>
</evidence>
<evidence type="ECO:0000313" key="2">
    <source>
        <dbReference type="Proteomes" id="UP000033358"/>
    </source>
</evidence>
<sequence length="201" mass="22556">MAIPATIDLLNSLRIGSYYLIKDSYYILKQANFKLGTSLPKYSYQYKTLQHHSGFDIESLANIPDEDFEIKTHIPNAGELIAERIFINIGINLLINALITPLLSNESKDHSCSSYQDFMLPVLGKINDKTFASYLHQNLDQSIDYLLPDGIINSATHMTLGFIGEQTLFFPLRAIEGSIKTIHHATSLIMSGEYADTSSYD</sequence>
<name>A0A0F5MR79_9RICK</name>
<dbReference type="AlphaFoldDB" id="A0A0F5MR79"/>
<gene>
    <name evidence="1" type="ORF">SZ25_00325</name>
</gene>
<comment type="caution">
    <text evidence="1">The sequence shown here is derived from an EMBL/GenBank/DDBJ whole genome shotgun (WGS) entry which is preliminary data.</text>
</comment>
<dbReference type="Proteomes" id="UP000033358">
    <property type="component" value="Unassembled WGS sequence"/>
</dbReference>
<proteinExistence type="predicted"/>
<dbReference type="EMBL" id="JYHA01000051">
    <property type="protein sequence ID" value="KKB96582.1"/>
    <property type="molecule type" value="Genomic_DNA"/>
</dbReference>
<reference evidence="1 2" key="1">
    <citation type="submission" date="2015-02" db="EMBL/GenBank/DDBJ databases">
        <title>Single cell genomics of a rare environmental alphaproteobacterium provides unique insights into Rickettsiaceae evolution.</title>
        <authorList>
            <person name="Martijn J."/>
            <person name="Schulz F."/>
            <person name="Zaremba-Niedzwiedzka K."/>
            <person name="Viklund J."/>
            <person name="Stepanauskas R."/>
            <person name="Andersson S.G.E."/>
            <person name="Horn M."/>
            <person name="Guy L."/>
            <person name="Ettema T.J.G."/>
        </authorList>
    </citation>
    <scope>NUCLEOTIDE SEQUENCE [LARGE SCALE GENOMIC DNA]</scope>
    <source>
        <strain evidence="1 2">SCGC AAA041-L04</strain>
    </source>
</reference>